<dbReference type="Proteomes" id="UP000799444">
    <property type="component" value="Unassembled WGS sequence"/>
</dbReference>
<keyword evidence="2" id="KW-1185">Reference proteome</keyword>
<reference evidence="1" key="1">
    <citation type="journal article" date="2020" name="Stud. Mycol.">
        <title>101 Dothideomycetes genomes: a test case for predicting lifestyles and emergence of pathogens.</title>
        <authorList>
            <person name="Haridas S."/>
            <person name="Albert R."/>
            <person name="Binder M."/>
            <person name="Bloem J."/>
            <person name="Labutti K."/>
            <person name="Salamov A."/>
            <person name="Andreopoulos B."/>
            <person name="Baker S."/>
            <person name="Barry K."/>
            <person name="Bills G."/>
            <person name="Bluhm B."/>
            <person name="Cannon C."/>
            <person name="Castanera R."/>
            <person name="Culley D."/>
            <person name="Daum C."/>
            <person name="Ezra D."/>
            <person name="Gonzalez J."/>
            <person name="Henrissat B."/>
            <person name="Kuo A."/>
            <person name="Liang C."/>
            <person name="Lipzen A."/>
            <person name="Lutzoni F."/>
            <person name="Magnuson J."/>
            <person name="Mondo S."/>
            <person name="Nolan M."/>
            <person name="Ohm R."/>
            <person name="Pangilinan J."/>
            <person name="Park H.-J."/>
            <person name="Ramirez L."/>
            <person name="Alfaro M."/>
            <person name="Sun H."/>
            <person name="Tritt A."/>
            <person name="Yoshinaga Y."/>
            <person name="Zwiers L.-H."/>
            <person name="Turgeon B."/>
            <person name="Goodwin S."/>
            <person name="Spatafora J."/>
            <person name="Crous P."/>
            <person name="Grigoriev I."/>
        </authorList>
    </citation>
    <scope>NUCLEOTIDE SEQUENCE</scope>
    <source>
        <strain evidence="1">CBS 125425</strain>
    </source>
</reference>
<name>A0A9P4R1A2_9PLEO</name>
<accession>A0A9P4R1A2</accession>
<comment type="caution">
    <text evidence="1">The sequence shown here is derived from an EMBL/GenBank/DDBJ whole genome shotgun (WGS) entry which is preliminary data.</text>
</comment>
<dbReference type="AlphaFoldDB" id="A0A9P4R1A2"/>
<evidence type="ECO:0000313" key="1">
    <source>
        <dbReference type="EMBL" id="KAF2734966.1"/>
    </source>
</evidence>
<proteinExistence type="predicted"/>
<protein>
    <submittedName>
        <fullName evidence="1">Uncharacterized protein</fullName>
    </submittedName>
</protein>
<organism evidence="1 2">
    <name type="scientific">Polyplosphaeria fusca</name>
    <dbReference type="NCBI Taxonomy" id="682080"/>
    <lineage>
        <taxon>Eukaryota</taxon>
        <taxon>Fungi</taxon>
        <taxon>Dikarya</taxon>
        <taxon>Ascomycota</taxon>
        <taxon>Pezizomycotina</taxon>
        <taxon>Dothideomycetes</taxon>
        <taxon>Pleosporomycetidae</taxon>
        <taxon>Pleosporales</taxon>
        <taxon>Tetraplosphaeriaceae</taxon>
        <taxon>Polyplosphaeria</taxon>
    </lineage>
</organism>
<dbReference type="EMBL" id="ML996141">
    <property type="protein sequence ID" value="KAF2734966.1"/>
    <property type="molecule type" value="Genomic_DNA"/>
</dbReference>
<evidence type="ECO:0000313" key="2">
    <source>
        <dbReference type="Proteomes" id="UP000799444"/>
    </source>
</evidence>
<gene>
    <name evidence="1" type="ORF">EJ04DRAFT_512118</name>
</gene>
<sequence>MGRRGLGGALGLGLECSGLWWRWVGGGGTEGWVRERRCVELMDIGLGVGLAMQMGVATSGASKRLQRGWWV</sequence>